<proteinExistence type="predicted"/>
<evidence type="ECO:0000313" key="2">
    <source>
        <dbReference type="WBParaSite" id="ES5_v2.g13789.t1"/>
    </source>
</evidence>
<name>A0AC34F977_9BILA</name>
<dbReference type="Proteomes" id="UP000887579">
    <property type="component" value="Unplaced"/>
</dbReference>
<sequence>MPKTVTVSLHDSQTSILPLPSELELDDYIYFILTNTTTKWKKNLQLNENKQWKYTVLKDVTTSMFVLDEKYPRNAVIFNVGEKRNCIALFKLNFHVPSKCQVKFSYKNQRLKLITDIDEKILNGQTFKLYFHEGRLLGIQMTPFKIIELNVCEIETTPAHAWLIHDVEAATCENTSFTFDSNVKIAVSNSKKSLPKTWKPYKSSKNFETTTSATKNKDVSLTWLWIILGIIFALILIGFSLMIFYNYCCSRKKSKTPSDELAKQYELHKRKIKAKKRLKKELSITEPVE</sequence>
<accession>A0AC34F977</accession>
<protein>
    <submittedName>
        <fullName evidence="2">Uncharacterized protein</fullName>
    </submittedName>
</protein>
<dbReference type="WBParaSite" id="ES5_v2.g13789.t1">
    <property type="protein sequence ID" value="ES5_v2.g13789.t1"/>
    <property type="gene ID" value="ES5_v2.g13789"/>
</dbReference>
<reference evidence="2" key="1">
    <citation type="submission" date="2022-11" db="UniProtKB">
        <authorList>
            <consortium name="WormBaseParasite"/>
        </authorList>
    </citation>
    <scope>IDENTIFICATION</scope>
</reference>
<evidence type="ECO:0000313" key="1">
    <source>
        <dbReference type="Proteomes" id="UP000887579"/>
    </source>
</evidence>
<organism evidence="1 2">
    <name type="scientific">Panagrolaimus sp. ES5</name>
    <dbReference type="NCBI Taxonomy" id="591445"/>
    <lineage>
        <taxon>Eukaryota</taxon>
        <taxon>Metazoa</taxon>
        <taxon>Ecdysozoa</taxon>
        <taxon>Nematoda</taxon>
        <taxon>Chromadorea</taxon>
        <taxon>Rhabditida</taxon>
        <taxon>Tylenchina</taxon>
        <taxon>Panagrolaimomorpha</taxon>
        <taxon>Panagrolaimoidea</taxon>
        <taxon>Panagrolaimidae</taxon>
        <taxon>Panagrolaimus</taxon>
    </lineage>
</organism>